<feature type="region of interest" description="Disordered" evidence="1">
    <location>
        <begin position="1"/>
        <end position="21"/>
    </location>
</feature>
<name>A0ABT3UWU8_9ACTN</name>
<evidence type="ECO:0000313" key="3">
    <source>
        <dbReference type="Proteomes" id="UP001165590"/>
    </source>
</evidence>
<dbReference type="RefSeq" id="WP_267025129.1">
    <property type="nucleotide sequence ID" value="NZ_JAIFZO010000002.1"/>
</dbReference>
<keyword evidence="3" id="KW-1185">Reference proteome</keyword>
<protein>
    <submittedName>
        <fullName evidence="2">Uncharacterized protein</fullName>
    </submittedName>
</protein>
<organism evidence="2 3">
    <name type="scientific">Streptomyces ortus</name>
    <dbReference type="NCBI Taxonomy" id="2867268"/>
    <lineage>
        <taxon>Bacteria</taxon>
        <taxon>Bacillati</taxon>
        <taxon>Actinomycetota</taxon>
        <taxon>Actinomycetes</taxon>
        <taxon>Kitasatosporales</taxon>
        <taxon>Streptomycetaceae</taxon>
        <taxon>Streptomyces</taxon>
    </lineage>
</organism>
<comment type="caution">
    <text evidence="2">The sequence shown here is derived from an EMBL/GenBank/DDBJ whole genome shotgun (WGS) entry which is preliminary data.</text>
</comment>
<accession>A0ABT3UWU8</accession>
<dbReference type="Proteomes" id="UP001165590">
    <property type="component" value="Unassembled WGS sequence"/>
</dbReference>
<evidence type="ECO:0000256" key="1">
    <source>
        <dbReference type="SAM" id="MobiDB-lite"/>
    </source>
</evidence>
<reference evidence="2" key="1">
    <citation type="journal article" date="2022" name="bioRxiv">
        <title>Discovery and biosynthetic assessment of Streptomyces ortus sp nov. isolated from a deep-sea sponge.</title>
        <authorList>
            <person name="Williams S.E."/>
        </authorList>
    </citation>
    <scope>NUCLEOTIDE SEQUENCE</scope>
    <source>
        <strain evidence="2">A15ISP2-DRY2</strain>
    </source>
</reference>
<sequence length="85" mass="9986">MTAPPWGHKPPPVDDATTYWNQPPPVMSPRCTYWFNRHAAGTWRPNRRIRTEGYHAAAEQLGVWIWEYLHVIRPLFDDDEQSPTT</sequence>
<proteinExistence type="predicted"/>
<dbReference type="EMBL" id="JAIFZO010000002">
    <property type="protein sequence ID" value="MCX4232026.1"/>
    <property type="molecule type" value="Genomic_DNA"/>
</dbReference>
<gene>
    <name evidence="2" type="ORF">K3769_04370</name>
</gene>
<evidence type="ECO:0000313" key="2">
    <source>
        <dbReference type="EMBL" id="MCX4232026.1"/>
    </source>
</evidence>